<feature type="compositionally biased region" description="Gly residues" evidence="1">
    <location>
        <begin position="79"/>
        <end position="90"/>
    </location>
</feature>
<reference evidence="3" key="1">
    <citation type="journal article" date="2019" name="Int. J. Syst. Evol. Microbiol.">
        <title>The Global Catalogue of Microorganisms (GCM) 10K type strain sequencing project: providing services to taxonomists for standard genome sequencing and annotation.</title>
        <authorList>
            <consortium name="The Broad Institute Genomics Platform"/>
            <consortium name="The Broad Institute Genome Sequencing Center for Infectious Disease"/>
            <person name="Wu L."/>
            <person name="Ma J."/>
        </authorList>
    </citation>
    <scope>NUCLEOTIDE SEQUENCE [LARGE SCALE GENOMIC DNA]</scope>
    <source>
        <strain evidence="3">CCUG 59129</strain>
    </source>
</reference>
<feature type="region of interest" description="Disordered" evidence="1">
    <location>
        <begin position="41"/>
        <end position="186"/>
    </location>
</feature>
<feature type="compositionally biased region" description="Low complexity" evidence="1">
    <location>
        <begin position="57"/>
        <end position="78"/>
    </location>
</feature>
<dbReference type="Proteomes" id="UP001596989">
    <property type="component" value="Unassembled WGS sequence"/>
</dbReference>
<organism evidence="2 3">
    <name type="scientific">Paenibacillus chungangensis</name>
    <dbReference type="NCBI Taxonomy" id="696535"/>
    <lineage>
        <taxon>Bacteria</taxon>
        <taxon>Bacillati</taxon>
        <taxon>Bacillota</taxon>
        <taxon>Bacilli</taxon>
        <taxon>Bacillales</taxon>
        <taxon>Paenibacillaceae</taxon>
        <taxon>Paenibacillus</taxon>
    </lineage>
</organism>
<accession>A0ABW3HVW9</accession>
<dbReference type="RefSeq" id="WP_377567459.1">
    <property type="nucleotide sequence ID" value="NZ_JBHTJZ010000062.1"/>
</dbReference>
<comment type="caution">
    <text evidence="2">The sequence shown here is derived from an EMBL/GenBank/DDBJ whole genome shotgun (WGS) entry which is preliminary data.</text>
</comment>
<protein>
    <submittedName>
        <fullName evidence="2">Uncharacterized protein</fullName>
    </submittedName>
</protein>
<evidence type="ECO:0000256" key="1">
    <source>
        <dbReference type="SAM" id="MobiDB-lite"/>
    </source>
</evidence>
<feature type="compositionally biased region" description="Polar residues" evidence="1">
    <location>
        <begin position="92"/>
        <end position="104"/>
    </location>
</feature>
<evidence type="ECO:0000313" key="3">
    <source>
        <dbReference type="Proteomes" id="UP001596989"/>
    </source>
</evidence>
<name>A0ABW3HVW9_9BACL</name>
<evidence type="ECO:0000313" key="2">
    <source>
        <dbReference type="EMBL" id="MFD0961666.1"/>
    </source>
</evidence>
<proteinExistence type="predicted"/>
<dbReference type="EMBL" id="JBHTJZ010000062">
    <property type="protein sequence ID" value="MFD0961666.1"/>
    <property type="molecule type" value="Genomic_DNA"/>
</dbReference>
<sequence length="295" mass="29464">MNKKLLISIASLLVIGLLVFGGVRLYNKLNEVRDLKSAIAEENGGADATSKPEDGTDNGNGDGSTDADSGDNASDNGSNGSGNDGGGVSGQPGESQQTDDSTGATAIPGTSGDGGTATAKPVTSGDGGAATAKPGTSGGGTDATAKPEATPSPSDGSGGGSSPGTTPTPQPTEQPSAEEQEKAKREIDAAITTKMEQLSASCKATSDSLVQEIAAELAEDPDATLDTIQKKFLVKVFAAEANCDSSFTTLLNEAKSAYSEAGLSEEQMPGWAAQYESAKAQARKDAINALASALQ</sequence>
<gene>
    <name evidence="2" type="ORF">ACFQ2I_20160</name>
</gene>
<keyword evidence="3" id="KW-1185">Reference proteome</keyword>